<proteinExistence type="predicted"/>
<dbReference type="Gene3D" id="1.10.210.20">
    <property type="match status" value="1"/>
</dbReference>
<dbReference type="RefSeq" id="WP_008597791.1">
    <property type="nucleotide sequence ID" value="NZ_AMRM01000016.1"/>
</dbReference>
<dbReference type="Gene3D" id="3.40.50.1820">
    <property type="entry name" value="alpha/beta hydrolase"/>
    <property type="match status" value="1"/>
</dbReference>
<feature type="domain" description="AB hydrolase-1" evidence="1">
    <location>
        <begin position="22"/>
        <end position="255"/>
    </location>
</feature>
<dbReference type="EMBL" id="AMRM01000016">
    <property type="protein sequence ID" value="EKF18174.1"/>
    <property type="molecule type" value="Genomic_DNA"/>
</dbReference>
<accession>K2LKD0</accession>
<keyword evidence="2" id="KW-0560">Oxidoreductase</keyword>
<dbReference type="PATRIC" id="fig|391937.3.peg.3027"/>
<gene>
    <name evidence="2" type="ORF">NA2_14717</name>
</gene>
<dbReference type="AlphaFoldDB" id="K2LKD0"/>
<dbReference type="Proteomes" id="UP000006786">
    <property type="component" value="Unassembled WGS sequence"/>
</dbReference>
<dbReference type="InterPro" id="IPR050266">
    <property type="entry name" value="AB_hydrolase_sf"/>
</dbReference>
<protein>
    <submittedName>
        <fullName evidence="2">Putative dioxygenase</fullName>
    </submittedName>
</protein>
<evidence type="ECO:0000313" key="3">
    <source>
        <dbReference type="Proteomes" id="UP000006786"/>
    </source>
</evidence>
<name>K2LKD0_9HYPH</name>
<dbReference type="STRING" id="391937.NA2_14717"/>
<evidence type="ECO:0000259" key="1">
    <source>
        <dbReference type="Pfam" id="PF12697"/>
    </source>
</evidence>
<comment type="caution">
    <text evidence="2">The sequence shown here is derived from an EMBL/GenBank/DDBJ whole genome shotgun (WGS) entry which is preliminary data.</text>
</comment>
<dbReference type="PANTHER" id="PTHR43798">
    <property type="entry name" value="MONOACYLGLYCEROL LIPASE"/>
    <property type="match status" value="1"/>
</dbReference>
<dbReference type="InterPro" id="IPR029058">
    <property type="entry name" value="AB_hydrolase_fold"/>
</dbReference>
<dbReference type="Pfam" id="PF12697">
    <property type="entry name" value="Abhydrolase_6"/>
    <property type="match status" value="1"/>
</dbReference>
<dbReference type="SUPFAM" id="SSF53474">
    <property type="entry name" value="alpha/beta-Hydrolases"/>
    <property type="match status" value="1"/>
</dbReference>
<reference evidence="2 3" key="1">
    <citation type="journal article" date="2012" name="J. Bacteriol.">
        <title>Genome Sequence of Nitratireductor pacificus Type Strain pht-3B.</title>
        <authorList>
            <person name="Lai Q."/>
            <person name="Li G."/>
            <person name="Shao Z."/>
        </authorList>
    </citation>
    <scope>NUCLEOTIDE SEQUENCE [LARGE SCALE GENOMIC DNA]</scope>
    <source>
        <strain evidence="3">pht-3B</strain>
    </source>
</reference>
<evidence type="ECO:0000313" key="2">
    <source>
        <dbReference type="EMBL" id="EKF18174.1"/>
    </source>
</evidence>
<dbReference type="ESTHER" id="9rhiz-k2lkd0">
    <property type="family name" value="HOD-cofactorfree-dioxygenase"/>
</dbReference>
<dbReference type="eggNOG" id="COG0596">
    <property type="taxonomic scope" value="Bacteria"/>
</dbReference>
<sequence length="262" mass="29842">MKTIRIGANPFTYDEAGSGDAVLLLSGWCQDHRLFKHLAPELARTHRVIRLDWRGHGEDRSHDGDFTTADQASDIVAFVDALGLEKVVPVSTSHGGWANIEATDRLGVGRVPRSVVIDWIMVTPNESFFTMIDELQDRTNWENGRSDFFGYWIGDTDNRDIVDHVNNEMAGFDYEMWARSGREIARAYRKWGNPMARMKAIAETRPVTHIFSQPFEQEYLAAQQEFAVSNPWFQPTKLKGTTHFPTLEQPRAVADTIRAFLK</sequence>
<organism evidence="2 3">
    <name type="scientific">Nitratireductor pacificus pht-3B</name>
    <dbReference type="NCBI Taxonomy" id="391937"/>
    <lineage>
        <taxon>Bacteria</taxon>
        <taxon>Pseudomonadati</taxon>
        <taxon>Pseudomonadota</taxon>
        <taxon>Alphaproteobacteria</taxon>
        <taxon>Hyphomicrobiales</taxon>
        <taxon>Phyllobacteriaceae</taxon>
        <taxon>Nitratireductor</taxon>
    </lineage>
</organism>
<keyword evidence="2" id="KW-0223">Dioxygenase</keyword>
<dbReference type="GO" id="GO:0051213">
    <property type="term" value="F:dioxygenase activity"/>
    <property type="evidence" value="ECO:0007669"/>
    <property type="project" value="UniProtKB-KW"/>
</dbReference>
<keyword evidence="3" id="KW-1185">Reference proteome</keyword>
<dbReference type="OrthoDB" id="9804723at2"/>
<dbReference type="InterPro" id="IPR000073">
    <property type="entry name" value="AB_hydrolase_1"/>
</dbReference>